<feature type="domain" description="3-hydroxyacyl-CoA dehydrogenase C-terminal" evidence="5">
    <location>
        <begin position="216"/>
        <end position="309"/>
    </location>
</feature>
<dbReference type="Pfam" id="PF00725">
    <property type="entry name" value="3HCDH"/>
    <property type="match status" value="1"/>
</dbReference>
<reference evidence="7" key="1">
    <citation type="submission" date="2018-05" db="EMBL/GenBank/DDBJ databases">
        <authorList>
            <person name="Lanie J.A."/>
            <person name="Ng W.-L."/>
            <person name="Kazmierczak K.M."/>
            <person name="Andrzejewski T.M."/>
            <person name="Davidsen T.M."/>
            <person name="Wayne K.J."/>
            <person name="Tettelin H."/>
            <person name="Glass J.I."/>
            <person name="Rusch D."/>
            <person name="Podicherti R."/>
            <person name="Tsui H.-C.T."/>
            <person name="Winkler M.E."/>
        </authorList>
    </citation>
    <scope>NUCLEOTIDE SEQUENCE</scope>
</reference>
<proteinExistence type="predicted"/>
<sequence>MHIDSQAGQYAFEAELLASSILHVSNGIKPVSVKSSAVIGVGTMGVGIAVTFVDAGIPTKLLDASSNLLERGVDRVRDHYRRCVERGRISYSEMTERLSLITGITNYDDLRDVDIVVEAVFEEMDMKKEVFSRLDQSCGPDTILATNTSTLDIDEIAAATTRPEHVAGMHFFSPAHVMRLVEIVRGRQTSLDTVATVLKLVQTIRKIGVVVGVCDGFVGNRMLHSFLREAFFLLGEGATPEQIDKVMVKFGFSMGPFAVADLAGLDVGLRIRKRHNQIRPLHLQWPVIGDKVCEIGRLGQKTNAGWYDYESGSRTPIHSPVVRDLIENYSKELGINRCAISDNEILERCLYLMINEGA</sequence>
<dbReference type="SUPFAM" id="SSF48179">
    <property type="entry name" value="6-phosphogluconate dehydrogenase C-terminal domain-like"/>
    <property type="match status" value="1"/>
</dbReference>
<dbReference type="GO" id="GO:0016829">
    <property type="term" value="F:lyase activity"/>
    <property type="evidence" value="ECO:0007669"/>
    <property type="project" value="UniProtKB-KW"/>
</dbReference>
<keyword evidence="2" id="KW-0413">Isomerase</keyword>
<dbReference type="InterPro" id="IPR006176">
    <property type="entry name" value="3-OHacyl-CoA_DH_NAD-bd"/>
</dbReference>
<evidence type="ECO:0000256" key="1">
    <source>
        <dbReference type="ARBA" id="ARBA00023002"/>
    </source>
</evidence>
<accession>A0A381YRG1</accession>
<evidence type="ECO:0000256" key="2">
    <source>
        <dbReference type="ARBA" id="ARBA00023235"/>
    </source>
</evidence>
<dbReference type="PIRSF" id="PIRSF000105">
    <property type="entry name" value="HCDH"/>
    <property type="match status" value="1"/>
</dbReference>
<dbReference type="InterPro" id="IPR008927">
    <property type="entry name" value="6-PGluconate_DH-like_C_sf"/>
</dbReference>
<dbReference type="Gene3D" id="1.10.1040.50">
    <property type="match status" value="1"/>
</dbReference>
<dbReference type="InterPro" id="IPR036291">
    <property type="entry name" value="NAD(P)-bd_dom_sf"/>
</dbReference>
<dbReference type="PANTHER" id="PTHR23309">
    <property type="entry name" value="3-HYDROXYACYL-COA DEHYROGENASE"/>
    <property type="match status" value="1"/>
</dbReference>
<feature type="non-terminal residue" evidence="7">
    <location>
        <position position="358"/>
    </location>
</feature>
<dbReference type="Pfam" id="PF02737">
    <property type="entry name" value="3HCDH_N"/>
    <property type="match status" value="1"/>
</dbReference>
<dbReference type="GO" id="GO:0016616">
    <property type="term" value="F:oxidoreductase activity, acting on the CH-OH group of donors, NAD or NADP as acceptor"/>
    <property type="evidence" value="ECO:0007669"/>
    <property type="project" value="InterPro"/>
</dbReference>
<dbReference type="EMBL" id="UINC01018798">
    <property type="protein sequence ID" value="SVA79231.1"/>
    <property type="molecule type" value="Genomic_DNA"/>
</dbReference>
<organism evidence="7">
    <name type="scientific">marine metagenome</name>
    <dbReference type="NCBI Taxonomy" id="408172"/>
    <lineage>
        <taxon>unclassified sequences</taxon>
        <taxon>metagenomes</taxon>
        <taxon>ecological metagenomes</taxon>
    </lineage>
</organism>
<dbReference type="GO" id="GO:0006631">
    <property type="term" value="P:fatty acid metabolic process"/>
    <property type="evidence" value="ECO:0007669"/>
    <property type="project" value="InterPro"/>
</dbReference>
<evidence type="ECO:0008006" key="8">
    <source>
        <dbReference type="Google" id="ProtNLM"/>
    </source>
</evidence>
<feature type="domain" description="3-hydroxyacyl-CoA dehydrogenase NAD binding" evidence="6">
    <location>
        <begin position="37"/>
        <end position="212"/>
    </location>
</feature>
<gene>
    <name evidence="7" type="ORF">METZ01_LOCUS132085</name>
</gene>
<protein>
    <recommendedName>
        <fullName evidence="8">3-hydroxyacyl-CoA dehydrogenase NAD binding domain-containing protein</fullName>
    </recommendedName>
</protein>
<evidence type="ECO:0000259" key="6">
    <source>
        <dbReference type="Pfam" id="PF02737"/>
    </source>
</evidence>
<keyword evidence="4" id="KW-0511">Multifunctional enzyme</keyword>
<dbReference type="AlphaFoldDB" id="A0A381YRG1"/>
<name>A0A381YRG1_9ZZZZ</name>
<dbReference type="InterPro" id="IPR006108">
    <property type="entry name" value="3HC_DH_C"/>
</dbReference>
<keyword evidence="3" id="KW-0456">Lyase</keyword>
<dbReference type="Gene3D" id="3.40.50.720">
    <property type="entry name" value="NAD(P)-binding Rossmann-like Domain"/>
    <property type="match status" value="1"/>
</dbReference>
<dbReference type="GO" id="GO:0070403">
    <property type="term" value="F:NAD+ binding"/>
    <property type="evidence" value="ECO:0007669"/>
    <property type="project" value="InterPro"/>
</dbReference>
<evidence type="ECO:0000256" key="4">
    <source>
        <dbReference type="ARBA" id="ARBA00023268"/>
    </source>
</evidence>
<dbReference type="InterPro" id="IPR022694">
    <property type="entry name" value="3-OHacyl-CoA_DH"/>
</dbReference>
<dbReference type="SUPFAM" id="SSF51735">
    <property type="entry name" value="NAD(P)-binding Rossmann-fold domains"/>
    <property type="match status" value="1"/>
</dbReference>
<evidence type="ECO:0000256" key="3">
    <source>
        <dbReference type="ARBA" id="ARBA00023239"/>
    </source>
</evidence>
<evidence type="ECO:0000259" key="5">
    <source>
        <dbReference type="Pfam" id="PF00725"/>
    </source>
</evidence>
<keyword evidence="1" id="KW-0560">Oxidoreductase</keyword>
<dbReference type="FunFam" id="3.40.50.720:FF:000009">
    <property type="entry name" value="Fatty oxidation complex, alpha subunit"/>
    <property type="match status" value="1"/>
</dbReference>
<dbReference type="GO" id="GO:0016853">
    <property type="term" value="F:isomerase activity"/>
    <property type="evidence" value="ECO:0007669"/>
    <property type="project" value="UniProtKB-KW"/>
</dbReference>
<evidence type="ECO:0000313" key="7">
    <source>
        <dbReference type="EMBL" id="SVA79231.1"/>
    </source>
</evidence>